<dbReference type="PANTHER" id="PTHR34150">
    <property type="entry name" value="PROTEIN CBG08832-RELATED"/>
    <property type="match status" value="1"/>
</dbReference>
<feature type="non-terminal residue" evidence="2">
    <location>
        <position position="1"/>
    </location>
</feature>
<evidence type="ECO:0000313" key="2">
    <source>
        <dbReference type="EMBL" id="KFD48600.1"/>
    </source>
</evidence>
<dbReference type="GO" id="GO:0005576">
    <property type="term" value="C:extracellular region"/>
    <property type="evidence" value="ECO:0007669"/>
    <property type="project" value="InterPro"/>
</dbReference>
<dbReference type="SUPFAM" id="SSF57625">
    <property type="entry name" value="Invertebrate chitin-binding proteins"/>
    <property type="match status" value="2"/>
</dbReference>
<dbReference type="EMBL" id="KL363289">
    <property type="protein sequence ID" value="KFD48600.1"/>
    <property type="molecule type" value="Genomic_DNA"/>
</dbReference>
<dbReference type="GO" id="GO:0008061">
    <property type="term" value="F:chitin binding"/>
    <property type="evidence" value="ECO:0007669"/>
    <property type="project" value="InterPro"/>
</dbReference>
<dbReference type="AlphaFoldDB" id="A0A085LUF4"/>
<proteinExistence type="predicted"/>
<dbReference type="SMART" id="SM00289">
    <property type="entry name" value="WR1"/>
    <property type="match status" value="14"/>
</dbReference>
<dbReference type="Proteomes" id="UP000030764">
    <property type="component" value="Unassembled WGS sequence"/>
</dbReference>
<evidence type="ECO:0000259" key="1">
    <source>
        <dbReference type="PROSITE" id="PS50940"/>
    </source>
</evidence>
<sequence>LLFLLENIRLLDCFFEFVLSRNEAVHKTAGYSCRKMELKLPIALTTLGCLLNIVFGRHAESSLCDPREYAKAMPDDQSRFFQCVNVVAHVGEWAIRKCPPGFVFEATKQRCKSAEAVRRQQSLCQLDPSAVGCPQVSVCPTLMTNPVAGGNCHWSTAGLAPVPGMSNSFLQCIPTTPDNQCGTWSQMSCPEGTTFQSDLQICVTVNMQNTCHQTSGNIAYPICPCGPNNLCPGSASCYSGVCCAVVIVFPVVQPTILPTLPPRPLPICPNGMAAVCFCQLSSQCPPGYVCLAGGCCPQVTPKPLPICPNGQTAVSLCYGVGQSNCPVNYECFNGGCCPVPLPVCPDGVQAIQLCSDDMSCPAGYGCFNRGCCKLIICPTGVASSQYCQGVGQSTCPAGMTCLNGGCCPLPTCPSGQSALQFCLGEGSAGCPPGYVCYNGGCCQLPVCPGGLSCVSFCEIGGSCPPGYTCMSGGCCPLPTCSSGQPAASLCVLSSDCPSGFQCENGGCCPIPLPLCPTGQQATGPCSGPGSCTAGFFCYLNAAGQQGCCPIPVCPNGQFSLQLCDSANPCPGGYECINSGCCPIPLPTCPNGQQAIRLCNSNEQCPAEYSCMNGGCCPSPVPTCPNGQPALCTCGAGKPCPLGYNCINGGCCPAPAPVCPGGQVAVSACYGGAQCPSGFICLNGACCPTPLVVCPDGKQPLQQCDPYGGCPLGFFCISGHCCERPHVTVPPTTVCPVLMIPICLCAQINFVCPLSSICTSGYCCAPASSTSFSMLAPGSSCQASSQCAGYPMMSQCKQSRCTCMEGARSNGLRCVQFGLSTNVKNICDQFGTSCKKYFYAKTMRRKAITEEIGITNATQPLWWETIENYCATDRDCTPDKTCVREKCYKLLKPGEYGCELNEQCNRTLEETFCFHTKNSPIGYCRCAKRLYGFEFRCWKRCPQGTIASGDTCLLQRDLRNKSSLQDLVKKITLVFYQSDNSSAVSSALQSTMADIPIEAHYTE</sequence>
<reference evidence="2 3" key="1">
    <citation type="journal article" date="2014" name="Nat. Genet.">
        <title>Genome and transcriptome of the porcine whipworm Trichuris suis.</title>
        <authorList>
            <person name="Jex A.R."/>
            <person name="Nejsum P."/>
            <person name="Schwarz E.M."/>
            <person name="Hu L."/>
            <person name="Young N.D."/>
            <person name="Hall R.S."/>
            <person name="Korhonen P.K."/>
            <person name="Liao S."/>
            <person name="Thamsborg S."/>
            <person name="Xia J."/>
            <person name="Xu P."/>
            <person name="Wang S."/>
            <person name="Scheerlinck J.P."/>
            <person name="Hofmann A."/>
            <person name="Sternberg P.W."/>
            <person name="Wang J."/>
            <person name="Gasser R.B."/>
        </authorList>
    </citation>
    <scope>NUCLEOTIDE SEQUENCE [LARGE SCALE GENOMIC DNA]</scope>
    <source>
        <strain evidence="2">DCEP-RM93M</strain>
    </source>
</reference>
<gene>
    <name evidence="2" type="ORF">M513_10534</name>
</gene>
<keyword evidence="3" id="KW-1185">Reference proteome</keyword>
<dbReference type="PROSITE" id="PS50940">
    <property type="entry name" value="CHIT_BIND_II"/>
    <property type="match status" value="1"/>
</dbReference>
<dbReference type="SMART" id="SM00494">
    <property type="entry name" value="ChtBD2"/>
    <property type="match status" value="2"/>
</dbReference>
<accession>A0A085LUF4</accession>
<dbReference type="InterPro" id="IPR006150">
    <property type="entry name" value="Cys_repeat_1"/>
</dbReference>
<protein>
    <recommendedName>
        <fullName evidence="1">Chitin-binding type-2 domain-containing protein</fullName>
    </recommendedName>
</protein>
<organism evidence="2 3">
    <name type="scientific">Trichuris suis</name>
    <name type="common">pig whipworm</name>
    <dbReference type="NCBI Taxonomy" id="68888"/>
    <lineage>
        <taxon>Eukaryota</taxon>
        <taxon>Metazoa</taxon>
        <taxon>Ecdysozoa</taxon>
        <taxon>Nematoda</taxon>
        <taxon>Enoplea</taxon>
        <taxon>Dorylaimia</taxon>
        <taxon>Trichinellida</taxon>
        <taxon>Trichuridae</taxon>
        <taxon>Trichuris</taxon>
    </lineage>
</organism>
<dbReference type="InterPro" id="IPR036508">
    <property type="entry name" value="Chitin-bd_dom_sf"/>
</dbReference>
<name>A0A085LUF4_9BILA</name>
<dbReference type="InterPro" id="IPR002557">
    <property type="entry name" value="Chitin-bd_dom"/>
</dbReference>
<feature type="domain" description="Chitin-binding type-2" evidence="1">
    <location>
        <begin position="61"/>
        <end position="126"/>
    </location>
</feature>
<evidence type="ECO:0000313" key="3">
    <source>
        <dbReference type="Proteomes" id="UP000030764"/>
    </source>
</evidence>